<accession>A0AAD5LPL7</accession>
<dbReference type="EMBL" id="JAKCXM010000012">
    <property type="protein sequence ID" value="KAJ0408374.1"/>
    <property type="molecule type" value="Genomic_DNA"/>
</dbReference>
<protein>
    <submittedName>
        <fullName evidence="2">Uncharacterized protein</fullName>
    </submittedName>
</protein>
<feature type="region of interest" description="Disordered" evidence="1">
    <location>
        <begin position="1"/>
        <end position="89"/>
    </location>
</feature>
<sequence length="89" mass="9782">MAARSLRPRPPARDEGPRRLSSQHRSSQRWRVTTPSSLQPTDDNDAFASFPTLDQFPTFGSEGLPSPFPPPKAKQDTQGNDDFVDAGAD</sequence>
<keyword evidence="3" id="KW-1185">Reference proteome</keyword>
<feature type="compositionally biased region" description="Low complexity" evidence="1">
    <location>
        <begin position="19"/>
        <end position="31"/>
    </location>
</feature>
<organism evidence="2 3">
    <name type="scientific">Pythium insidiosum</name>
    <name type="common">Pythiosis disease agent</name>
    <dbReference type="NCBI Taxonomy" id="114742"/>
    <lineage>
        <taxon>Eukaryota</taxon>
        <taxon>Sar</taxon>
        <taxon>Stramenopiles</taxon>
        <taxon>Oomycota</taxon>
        <taxon>Peronosporomycetes</taxon>
        <taxon>Pythiales</taxon>
        <taxon>Pythiaceae</taxon>
        <taxon>Pythium</taxon>
    </lineage>
</organism>
<comment type="caution">
    <text evidence="2">The sequence shown here is derived from an EMBL/GenBank/DDBJ whole genome shotgun (WGS) entry which is preliminary data.</text>
</comment>
<evidence type="ECO:0000313" key="2">
    <source>
        <dbReference type="EMBL" id="KAJ0408374.1"/>
    </source>
</evidence>
<reference evidence="2" key="1">
    <citation type="submission" date="2021-12" db="EMBL/GenBank/DDBJ databases">
        <title>Prjna785345.</title>
        <authorList>
            <person name="Rujirawat T."/>
            <person name="Krajaejun T."/>
        </authorList>
    </citation>
    <scope>NUCLEOTIDE SEQUENCE</scope>
    <source>
        <strain evidence="2">Pi057C3</strain>
    </source>
</reference>
<dbReference type="AlphaFoldDB" id="A0AAD5LPL7"/>
<proteinExistence type="predicted"/>
<name>A0AAD5LPL7_PYTIN</name>
<gene>
    <name evidence="2" type="ORF">P43SY_003100</name>
</gene>
<dbReference type="Proteomes" id="UP001209570">
    <property type="component" value="Unassembled WGS sequence"/>
</dbReference>
<evidence type="ECO:0000256" key="1">
    <source>
        <dbReference type="SAM" id="MobiDB-lite"/>
    </source>
</evidence>
<evidence type="ECO:0000313" key="3">
    <source>
        <dbReference type="Proteomes" id="UP001209570"/>
    </source>
</evidence>